<dbReference type="EMBL" id="VFIO01000001">
    <property type="protein sequence ID" value="TWR93285.1"/>
    <property type="molecule type" value="Genomic_DNA"/>
</dbReference>
<name>A0ABY3GPJ3_9PSED</name>
<gene>
    <name evidence="1" type="ORF">FJD38_06650</name>
</gene>
<protein>
    <submittedName>
        <fullName evidence="1">Uncharacterized protein</fullName>
    </submittedName>
</protein>
<evidence type="ECO:0000313" key="1">
    <source>
        <dbReference type="EMBL" id="TWR93285.1"/>
    </source>
</evidence>
<sequence>MTDTHEFAPDLRRPKKITLFFVVDMWGIEGPYADGNWHQLIHQAAQSWIKEYPDQPPATLWSVVQPCDLFANGTSCYITCSTKLPDMFFHGLNSYLFEHFGNHVTVAEVDFDLPFKDIEGWRAYLHFEQGQVWEQTDAVTWRALS</sequence>
<comment type="caution">
    <text evidence="1">The sequence shown here is derived from an EMBL/GenBank/DDBJ whole genome shotgun (WGS) entry which is preliminary data.</text>
</comment>
<evidence type="ECO:0000313" key="2">
    <source>
        <dbReference type="Proteomes" id="UP000318428"/>
    </source>
</evidence>
<dbReference type="Proteomes" id="UP000318428">
    <property type="component" value="Unassembled WGS sequence"/>
</dbReference>
<accession>A0ABY3GPJ3</accession>
<keyword evidence="2" id="KW-1185">Reference proteome</keyword>
<proteinExistence type="predicted"/>
<reference evidence="1 2" key="1">
    <citation type="submission" date="2019-06" db="EMBL/GenBank/DDBJ databases">
        <title>Pseudomonas bimorpha sp. nov. isolated from bovine raw milk and skim milk concentrate.</title>
        <authorList>
            <person name="Hofmann K."/>
            <person name="Huptas C."/>
            <person name="Doll E."/>
            <person name="Scherer S."/>
            <person name="Wenning M."/>
        </authorList>
    </citation>
    <scope>NUCLEOTIDE SEQUENCE [LARGE SCALE GENOMIC DNA]</scope>
    <source>
        <strain evidence="1 2">DSM 108989</strain>
    </source>
</reference>
<organism evidence="1 2">
    <name type="scientific">Pseudomonas saxonica</name>
    <dbReference type="NCBI Taxonomy" id="2600598"/>
    <lineage>
        <taxon>Bacteria</taxon>
        <taxon>Pseudomonadati</taxon>
        <taxon>Pseudomonadota</taxon>
        <taxon>Gammaproteobacteria</taxon>
        <taxon>Pseudomonadales</taxon>
        <taxon>Pseudomonadaceae</taxon>
        <taxon>Pseudomonas</taxon>
    </lineage>
</organism>